<accession>A0A397XII5</accession>
<dbReference type="Proteomes" id="UP000264353">
    <property type="component" value="Chromosome A10"/>
</dbReference>
<gene>
    <name evidence="1" type="ORF">BRARA_J00478</name>
</gene>
<organism evidence="1 2">
    <name type="scientific">Brassica campestris</name>
    <name type="common">Field mustard</name>
    <dbReference type="NCBI Taxonomy" id="3711"/>
    <lineage>
        <taxon>Eukaryota</taxon>
        <taxon>Viridiplantae</taxon>
        <taxon>Streptophyta</taxon>
        <taxon>Embryophyta</taxon>
        <taxon>Tracheophyta</taxon>
        <taxon>Spermatophyta</taxon>
        <taxon>Magnoliopsida</taxon>
        <taxon>eudicotyledons</taxon>
        <taxon>Gunneridae</taxon>
        <taxon>Pentapetalae</taxon>
        <taxon>rosids</taxon>
        <taxon>malvids</taxon>
        <taxon>Brassicales</taxon>
        <taxon>Brassicaceae</taxon>
        <taxon>Brassiceae</taxon>
        <taxon>Brassica</taxon>
    </lineage>
</organism>
<dbReference type="EMBL" id="CM010637">
    <property type="protein sequence ID" value="RID40437.1"/>
    <property type="molecule type" value="Genomic_DNA"/>
</dbReference>
<evidence type="ECO:0000313" key="1">
    <source>
        <dbReference type="EMBL" id="RID40437.1"/>
    </source>
</evidence>
<evidence type="ECO:0008006" key="3">
    <source>
        <dbReference type="Google" id="ProtNLM"/>
    </source>
</evidence>
<dbReference type="AlphaFoldDB" id="A0A397XII5"/>
<evidence type="ECO:0000313" key="2">
    <source>
        <dbReference type="Proteomes" id="UP000264353"/>
    </source>
</evidence>
<sequence length="98" mass="11964">MFCMIDRRITSVRFETDCSDLVKMTTNSMDWPTFATEIETFQRLHEDFEDVSMSYILWSWNDRTDSLTNDTRTKCYFFLYRLNPDRWRRINSSVLHLV</sequence>
<reference evidence="1 2" key="1">
    <citation type="submission" date="2018-06" db="EMBL/GenBank/DDBJ databases">
        <title>WGS assembly of Brassica rapa FPsc.</title>
        <authorList>
            <person name="Bowman J."/>
            <person name="Kohchi T."/>
            <person name="Yamato K."/>
            <person name="Jenkins J."/>
            <person name="Shu S."/>
            <person name="Ishizaki K."/>
            <person name="Yamaoka S."/>
            <person name="Nishihama R."/>
            <person name="Nakamura Y."/>
            <person name="Berger F."/>
            <person name="Adam C."/>
            <person name="Aki S."/>
            <person name="Althoff F."/>
            <person name="Araki T."/>
            <person name="Arteaga-Vazquez M."/>
            <person name="Balasubrmanian S."/>
            <person name="Bauer D."/>
            <person name="Boehm C."/>
            <person name="Briginshaw L."/>
            <person name="Caballero-Perez J."/>
            <person name="Catarino B."/>
            <person name="Chen F."/>
            <person name="Chiyoda S."/>
            <person name="Chovatia M."/>
            <person name="Davies K."/>
            <person name="Delmans M."/>
            <person name="Demura T."/>
            <person name="Dierschke T."/>
            <person name="Dolan L."/>
            <person name="Dorantes-Acosta A."/>
            <person name="Eklund D."/>
            <person name="Florent S."/>
            <person name="Flores-Sandoval E."/>
            <person name="Fujiyama A."/>
            <person name="Fukuzawa H."/>
            <person name="Galik B."/>
            <person name="Grimanelli D."/>
            <person name="Grimwood J."/>
            <person name="Grossniklaus U."/>
            <person name="Hamada T."/>
            <person name="Haseloff J."/>
            <person name="Hetherington A."/>
            <person name="Higo A."/>
            <person name="Hirakawa Y."/>
            <person name="Hundley H."/>
            <person name="Ikeda Y."/>
            <person name="Inoue K."/>
            <person name="Inoue S."/>
            <person name="Ishida S."/>
            <person name="Jia Q."/>
            <person name="Kakita M."/>
            <person name="Kanazawa T."/>
            <person name="Kawai Y."/>
            <person name="Kawashima T."/>
            <person name="Kennedy M."/>
            <person name="Kinose K."/>
            <person name="Kinoshita T."/>
            <person name="Kohara Y."/>
            <person name="Koide E."/>
            <person name="Komatsu K."/>
            <person name="Kopischke S."/>
            <person name="Kubo M."/>
            <person name="Kyozuka J."/>
            <person name="Lagercrantz U."/>
            <person name="Lin S."/>
            <person name="Lindquist E."/>
            <person name="Lipzen A."/>
            <person name="Lu C."/>
            <person name="Luna E."/>
            <person name="Martienssen R."/>
            <person name="Minamino N."/>
            <person name="Mizutani M."/>
            <person name="Mizutani M."/>
            <person name="Mochizuki N."/>
            <person name="Monte I."/>
            <person name="Mosher R."/>
            <person name="Nagasaki H."/>
            <person name="Nakagami H."/>
            <person name="Naramoto S."/>
            <person name="Nishitani K."/>
            <person name="Ohtani M."/>
            <person name="Okamoto T."/>
            <person name="Okumura M."/>
            <person name="Phillips J."/>
            <person name="Pollak B."/>
            <person name="Reinders A."/>
            <person name="Roevekamp M."/>
            <person name="Sano R."/>
            <person name="Sawa S."/>
            <person name="Schmid M."/>
            <person name="Shirakawa M."/>
            <person name="Solano R."/>
            <person name="Spunde A."/>
            <person name="Suetsugu N."/>
            <person name="Sugano S."/>
            <person name="Sugiyama A."/>
            <person name="Sun R."/>
            <person name="Suzuki Y."/>
            <person name="Takenaka M."/>
            <person name="Takezawa D."/>
            <person name="Tomogane H."/>
            <person name="Tsuzuki M."/>
            <person name="Ueda T."/>
            <person name="Umeda M."/>
            <person name="Ward J."/>
            <person name="Watanabe Y."/>
            <person name="Yazaki K."/>
            <person name="Yokoyama R."/>
            <person name="Yoshitake Y."/>
            <person name="Yotsui I."/>
            <person name="Zachgo S."/>
            <person name="Schmutz J."/>
        </authorList>
    </citation>
    <scope>NUCLEOTIDE SEQUENCE [LARGE SCALE GENOMIC DNA]</scope>
    <source>
        <strain evidence="2">cv. B-3</strain>
    </source>
</reference>
<protein>
    <recommendedName>
        <fullName evidence="3">RNase H type-1 domain-containing protein</fullName>
    </recommendedName>
</protein>
<proteinExistence type="predicted"/>
<name>A0A397XII5_BRACM</name>